<proteinExistence type="predicted"/>
<sequence>MNLDYIERILYNYFLNNDSHFKSITDDPLIMNEVSEKGYIVYNNAQSNAATQISKGMLHKTLLDLMENKLIAADELAYNDDQINIIFSMLSILPFVELSNRGKILSIYLKTYQTDQLPRDSFKRLNQLLYEFSQKATNIRDNNIQYSYTQDIKLLGFIDKNNNLNHRLIDGYIKTKDKILFLQSIMVEKDYFYIVLELLEILKKESRSEKRKILKEVGKLIVQNSKGSNLMVDSVAEKRTSNILSWLENTRLIDENFNPRRFDINKIKEQVLYSVLREKIIRIMNQYLAAKREPFGGHQLGPFVRNEVTAEINNLPFIEPSEYVVTGSVGQGNWASVPWIAIMNRKITVSTQRGYYIVYLFSEDMQSVYLTFAQGVTETSKEEMVRVKAQIRESIPPSSKVKVDDHISLGESKKARDYALSTAAYIHYAVDHMPEEKVIVNDLQEMIHIYENYISMNEGTGYETEQLQGEKLVVKENWNTYLPSKDLINHIYSYIKSKGFYYPKEEVINLFLSLKTKPFVILSGISGTGKTKMVQWFAESLAATEKNGQFTLIPVRPDWSDGSDLLGYVDIKGDFKEGPLTKAIGGAEEHPELPYFVLLDEMNLARVEYYFSDILSVMESRRWEDGKVVSSTLLSEEVAKAEVTLPNNLYVIGTVNMDETTHPFSKKVLDRANTIEFNRVELDNLIFLQDLEDIDPLEIGQSQLASKYLHLKDLYKVDTEIIEKATSELVRINKSLQLINAHIGYRVRDEICFYLAYNKEGALMSFEEAFDHCILQKILPRLSGSDSRIEQLLRELYLLFTNTEFQDEESQFDEQSSIYPKSARKVIEMLRRLQVDGFTSFWIS</sequence>
<dbReference type="InterPro" id="IPR021961">
    <property type="entry name" value="McrB_DNA-bd"/>
</dbReference>
<dbReference type="PANTHER" id="PTHR37291:SF1">
    <property type="entry name" value="TYPE IV METHYL-DIRECTED RESTRICTION ENZYME ECOKMCRB SUBUNIT"/>
    <property type="match status" value="1"/>
</dbReference>
<accession>A0ABZ2ZG17</accession>
<organism evidence="3 4">
    <name type="scientific">Cytobacillus pseudoceanisediminis</name>
    <dbReference type="NCBI Taxonomy" id="3051614"/>
    <lineage>
        <taxon>Bacteria</taxon>
        <taxon>Bacillati</taxon>
        <taxon>Bacillota</taxon>
        <taxon>Bacilli</taxon>
        <taxon>Bacillales</taxon>
        <taxon>Bacillaceae</taxon>
        <taxon>Cytobacillus</taxon>
    </lineage>
</organism>
<protein>
    <submittedName>
        <fullName evidence="3">DUF3578 domain-containing protein</fullName>
    </submittedName>
</protein>
<feature type="domain" description="Type IV methyl-directed restriction enzyme EcoKMcrB subunit DNA-binding" evidence="2">
    <location>
        <begin position="282"/>
        <end position="454"/>
    </location>
</feature>
<dbReference type="Pfam" id="PF07728">
    <property type="entry name" value="AAA_5"/>
    <property type="match status" value="1"/>
</dbReference>
<dbReference type="Gene3D" id="3.30.920.90">
    <property type="match status" value="1"/>
</dbReference>
<feature type="domain" description="ATPase dynein-related AAA" evidence="1">
    <location>
        <begin position="520"/>
        <end position="671"/>
    </location>
</feature>
<dbReference type="InterPro" id="IPR011704">
    <property type="entry name" value="ATPase_dyneun-rel_AAA"/>
</dbReference>
<name>A0ABZ2ZG17_9BACI</name>
<dbReference type="PANTHER" id="PTHR37291">
    <property type="entry name" value="5-METHYLCYTOSINE-SPECIFIC RESTRICTION ENZYME B"/>
    <property type="match status" value="1"/>
</dbReference>
<gene>
    <name evidence="3" type="ORF">AADC60_16120</name>
</gene>
<evidence type="ECO:0000313" key="3">
    <source>
        <dbReference type="EMBL" id="WZP05617.1"/>
    </source>
</evidence>
<dbReference type="Gene3D" id="3.40.50.300">
    <property type="entry name" value="P-loop containing nucleotide triphosphate hydrolases"/>
    <property type="match status" value="1"/>
</dbReference>
<dbReference type="SUPFAM" id="SSF52540">
    <property type="entry name" value="P-loop containing nucleoside triphosphate hydrolases"/>
    <property type="match status" value="1"/>
</dbReference>
<dbReference type="EMBL" id="CP151651">
    <property type="protein sequence ID" value="WZP05617.1"/>
    <property type="molecule type" value="Genomic_DNA"/>
</dbReference>
<evidence type="ECO:0000259" key="2">
    <source>
        <dbReference type="Pfam" id="PF12102"/>
    </source>
</evidence>
<dbReference type="Proteomes" id="UP001472074">
    <property type="component" value="Chromosome"/>
</dbReference>
<evidence type="ECO:0000259" key="1">
    <source>
        <dbReference type="Pfam" id="PF07728"/>
    </source>
</evidence>
<dbReference type="InterPro" id="IPR052934">
    <property type="entry name" value="Methyl-DNA_Rec/Restrict_Enz"/>
</dbReference>
<dbReference type="RefSeq" id="WP_342025545.1">
    <property type="nucleotide sequence ID" value="NZ_CP151651.1"/>
</dbReference>
<keyword evidence="4" id="KW-1185">Reference proteome</keyword>
<reference evidence="3 4" key="1">
    <citation type="submission" date="2024-04" db="EMBL/GenBank/DDBJ databases">
        <title>Screening of coral probiotics and analysis of their probiotic properties.</title>
        <authorList>
            <person name="Wang S."/>
        </authorList>
    </citation>
    <scope>NUCLEOTIDE SEQUENCE [LARGE SCALE GENOMIC DNA]</scope>
    <source>
        <strain evidence="3 4">GXU-Z9</strain>
    </source>
</reference>
<dbReference type="Pfam" id="PF12102">
    <property type="entry name" value="MrcB_N"/>
    <property type="match status" value="1"/>
</dbReference>
<dbReference type="InterPro" id="IPR027417">
    <property type="entry name" value="P-loop_NTPase"/>
</dbReference>
<evidence type="ECO:0000313" key="4">
    <source>
        <dbReference type="Proteomes" id="UP001472074"/>
    </source>
</evidence>